<dbReference type="AlphaFoldDB" id="A0AAE0KCH6"/>
<evidence type="ECO:0000313" key="3">
    <source>
        <dbReference type="Proteomes" id="UP001287356"/>
    </source>
</evidence>
<name>A0AAE0KCH6_9PEZI</name>
<sequence length="212" mass="23524">MDMRARLKQAGGDWVEGMPHQLSQRSYLSSALAGAMSTASTSADGYCGHPRPPPALQVLSRLTEDHQSAQPGHGMSTRARKTGHGAPERVLSQEQKRLGGLEKEGQKKRKPDTRVRALSSATGLKIIVPMTQGYRRSSMLQTLDGRARATEKWRTDSTGRPLHSGRHVHYILSFSHHWLAHVIRDIRVHEKSIESNGHLWAGSSARLEFGIR</sequence>
<evidence type="ECO:0000313" key="2">
    <source>
        <dbReference type="EMBL" id="KAK3373627.1"/>
    </source>
</evidence>
<proteinExistence type="predicted"/>
<protein>
    <submittedName>
        <fullName evidence="2">Uncharacterized protein</fullName>
    </submittedName>
</protein>
<reference evidence="2" key="1">
    <citation type="journal article" date="2023" name="Mol. Phylogenet. Evol.">
        <title>Genome-scale phylogeny and comparative genomics of the fungal order Sordariales.</title>
        <authorList>
            <person name="Hensen N."/>
            <person name="Bonometti L."/>
            <person name="Westerberg I."/>
            <person name="Brannstrom I.O."/>
            <person name="Guillou S."/>
            <person name="Cros-Aarteil S."/>
            <person name="Calhoun S."/>
            <person name="Haridas S."/>
            <person name="Kuo A."/>
            <person name="Mondo S."/>
            <person name="Pangilinan J."/>
            <person name="Riley R."/>
            <person name="LaButti K."/>
            <person name="Andreopoulos B."/>
            <person name="Lipzen A."/>
            <person name="Chen C."/>
            <person name="Yan M."/>
            <person name="Daum C."/>
            <person name="Ng V."/>
            <person name="Clum A."/>
            <person name="Steindorff A."/>
            <person name="Ohm R.A."/>
            <person name="Martin F."/>
            <person name="Silar P."/>
            <person name="Natvig D.O."/>
            <person name="Lalanne C."/>
            <person name="Gautier V."/>
            <person name="Ament-Velasquez S.L."/>
            <person name="Kruys A."/>
            <person name="Hutchinson M.I."/>
            <person name="Powell A.J."/>
            <person name="Barry K."/>
            <person name="Miller A.N."/>
            <person name="Grigoriev I.V."/>
            <person name="Debuchy R."/>
            <person name="Gladieux P."/>
            <person name="Hiltunen Thoren M."/>
            <person name="Johannesson H."/>
        </authorList>
    </citation>
    <scope>NUCLEOTIDE SEQUENCE</scope>
    <source>
        <strain evidence="2">CBS 958.72</strain>
    </source>
</reference>
<reference evidence="2" key="2">
    <citation type="submission" date="2023-06" db="EMBL/GenBank/DDBJ databases">
        <authorList>
            <consortium name="Lawrence Berkeley National Laboratory"/>
            <person name="Haridas S."/>
            <person name="Hensen N."/>
            <person name="Bonometti L."/>
            <person name="Westerberg I."/>
            <person name="Brannstrom I.O."/>
            <person name="Guillou S."/>
            <person name="Cros-Aarteil S."/>
            <person name="Calhoun S."/>
            <person name="Kuo A."/>
            <person name="Mondo S."/>
            <person name="Pangilinan J."/>
            <person name="Riley R."/>
            <person name="Labutti K."/>
            <person name="Andreopoulos B."/>
            <person name="Lipzen A."/>
            <person name="Chen C."/>
            <person name="Yanf M."/>
            <person name="Daum C."/>
            <person name="Ng V."/>
            <person name="Clum A."/>
            <person name="Steindorff A."/>
            <person name="Ohm R."/>
            <person name="Martin F."/>
            <person name="Silar P."/>
            <person name="Natvig D."/>
            <person name="Lalanne C."/>
            <person name="Gautier V."/>
            <person name="Ament-Velasquez S.L."/>
            <person name="Kruys A."/>
            <person name="Hutchinson M.I."/>
            <person name="Powell A.J."/>
            <person name="Barry K."/>
            <person name="Miller A.N."/>
            <person name="Grigoriev I.V."/>
            <person name="Debuchy R."/>
            <person name="Gladieux P."/>
            <person name="Thoren M.H."/>
            <person name="Johannesson H."/>
        </authorList>
    </citation>
    <scope>NUCLEOTIDE SEQUENCE</scope>
    <source>
        <strain evidence="2">CBS 958.72</strain>
    </source>
</reference>
<gene>
    <name evidence="2" type="ORF">B0T24DRAFT_593799</name>
</gene>
<feature type="compositionally biased region" description="Basic and acidic residues" evidence="1">
    <location>
        <begin position="94"/>
        <end position="105"/>
    </location>
</feature>
<evidence type="ECO:0000256" key="1">
    <source>
        <dbReference type="SAM" id="MobiDB-lite"/>
    </source>
</evidence>
<accession>A0AAE0KCH6</accession>
<organism evidence="2 3">
    <name type="scientific">Lasiosphaeria ovina</name>
    <dbReference type="NCBI Taxonomy" id="92902"/>
    <lineage>
        <taxon>Eukaryota</taxon>
        <taxon>Fungi</taxon>
        <taxon>Dikarya</taxon>
        <taxon>Ascomycota</taxon>
        <taxon>Pezizomycotina</taxon>
        <taxon>Sordariomycetes</taxon>
        <taxon>Sordariomycetidae</taxon>
        <taxon>Sordariales</taxon>
        <taxon>Lasiosphaeriaceae</taxon>
        <taxon>Lasiosphaeria</taxon>
    </lineage>
</organism>
<keyword evidence="3" id="KW-1185">Reference proteome</keyword>
<comment type="caution">
    <text evidence="2">The sequence shown here is derived from an EMBL/GenBank/DDBJ whole genome shotgun (WGS) entry which is preliminary data.</text>
</comment>
<dbReference type="EMBL" id="JAULSN010000004">
    <property type="protein sequence ID" value="KAK3373627.1"/>
    <property type="molecule type" value="Genomic_DNA"/>
</dbReference>
<dbReference type="Proteomes" id="UP001287356">
    <property type="component" value="Unassembled WGS sequence"/>
</dbReference>
<feature type="region of interest" description="Disordered" evidence="1">
    <location>
        <begin position="64"/>
        <end position="116"/>
    </location>
</feature>